<name>A0A8H4EIA2_GIGMA</name>
<accession>A0A8H4EIA2</accession>
<organism evidence="1 2">
    <name type="scientific">Gigaspora margarita</name>
    <dbReference type="NCBI Taxonomy" id="4874"/>
    <lineage>
        <taxon>Eukaryota</taxon>
        <taxon>Fungi</taxon>
        <taxon>Fungi incertae sedis</taxon>
        <taxon>Mucoromycota</taxon>
        <taxon>Glomeromycotina</taxon>
        <taxon>Glomeromycetes</taxon>
        <taxon>Diversisporales</taxon>
        <taxon>Gigasporaceae</taxon>
        <taxon>Gigaspora</taxon>
    </lineage>
</organism>
<sequence length="186" mass="22542">MARALEVRISEKENNINWSWDEINWPEVGRELYIIYKMNQRTEKCHWPKYDFIKDEIDTSDDELVPYLNKIKRRNIMEEQLYTYFKSIKKRIGENFDIIICANNKDLRLLLSPMWHCLKVTTLSFRYITSSILYFFWIKHVIVRHLARFLVFAPGDCVLWHMPIFGVPLCQENSEQQITADHHWNQ</sequence>
<dbReference type="OrthoDB" id="2475889at2759"/>
<evidence type="ECO:0000313" key="2">
    <source>
        <dbReference type="Proteomes" id="UP000439903"/>
    </source>
</evidence>
<dbReference type="Proteomes" id="UP000439903">
    <property type="component" value="Unassembled WGS sequence"/>
</dbReference>
<reference evidence="1 2" key="1">
    <citation type="journal article" date="2019" name="Environ. Microbiol.">
        <title>At the nexus of three kingdoms: the genome of the mycorrhizal fungus Gigaspora margarita provides insights into plant, endobacterial and fungal interactions.</title>
        <authorList>
            <person name="Venice F."/>
            <person name="Ghignone S."/>
            <person name="Salvioli di Fossalunga A."/>
            <person name="Amselem J."/>
            <person name="Novero M."/>
            <person name="Xianan X."/>
            <person name="Sedzielewska Toro K."/>
            <person name="Morin E."/>
            <person name="Lipzen A."/>
            <person name="Grigoriev I.V."/>
            <person name="Henrissat B."/>
            <person name="Martin F.M."/>
            <person name="Bonfante P."/>
        </authorList>
    </citation>
    <scope>NUCLEOTIDE SEQUENCE [LARGE SCALE GENOMIC DNA]</scope>
    <source>
        <strain evidence="1 2">BEG34</strain>
    </source>
</reference>
<dbReference type="EMBL" id="WTPW01000688">
    <property type="protein sequence ID" value="KAF0488350.1"/>
    <property type="molecule type" value="Genomic_DNA"/>
</dbReference>
<dbReference type="AlphaFoldDB" id="A0A8H4EIA2"/>
<gene>
    <name evidence="1" type="ORF">F8M41_022319</name>
</gene>
<comment type="caution">
    <text evidence="1">The sequence shown here is derived from an EMBL/GenBank/DDBJ whole genome shotgun (WGS) entry which is preliminary data.</text>
</comment>
<protein>
    <submittedName>
        <fullName evidence="1">Uncharacterized protein</fullName>
    </submittedName>
</protein>
<proteinExistence type="predicted"/>
<evidence type="ECO:0000313" key="1">
    <source>
        <dbReference type="EMBL" id="KAF0488350.1"/>
    </source>
</evidence>
<keyword evidence="2" id="KW-1185">Reference proteome</keyword>